<dbReference type="RefSeq" id="WP_129646944.1">
    <property type="nucleotide sequence ID" value="NZ_LR215037.1"/>
</dbReference>
<dbReference type="KEGG" id="mmau:NCTC10168_00583"/>
<proteinExistence type="predicted"/>
<keyword evidence="2" id="KW-1185">Reference proteome</keyword>
<sequence length="175" mass="20939">MNFNNKKLVNTSNSIIFDNIKNVIFEKIIIFYKENDLVYFFKAKKHTNNDKMNEEILLNNYLINVTQIYIINNDHLNSIYHNDSRLILENNEIIKEMLYENINKIPANVTISKVFIEEGDLKYNIMFSNPNLLIKEQRRNMLFDARTTFIINDIINNRNNNFELENTIKILKEKI</sequence>
<dbReference type="AlphaFoldDB" id="A0A449B509"/>
<gene>
    <name evidence="1" type="ORF">NCTC10168_00583</name>
</gene>
<organism evidence="1 2">
    <name type="scientific">Mycoplasmopsis maculosa</name>
    <dbReference type="NCBI Taxonomy" id="114885"/>
    <lineage>
        <taxon>Bacteria</taxon>
        <taxon>Bacillati</taxon>
        <taxon>Mycoplasmatota</taxon>
        <taxon>Mycoplasmoidales</taxon>
        <taxon>Metamycoplasmataceae</taxon>
        <taxon>Mycoplasmopsis</taxon>
    </lineage>
</organism>
<protein>
    <submittedName>
        <fullName evidence="1">Uncharacterized protein</fullName>
    </submittedName>
</protein>
<dbReference type="EMBL" id="LR215037">
    <property type="protein sequence ID" value="VEU75656.1"/>
    <property type="molecule type" value="Genomic_DNA"/>
</dbReference>
<evidence type="ECO:0000313" key="2">
    <source>
        <dbReference type="Proteomes" id="UP000290243"/>
    </source>
</evidence>
<reference evidence="1 2" key="1">
    <citation type="submission" date="2019-01" db="EMBL/GenBank/DDBJ databases">
        <authorList>
            <consortium name="Pathogen Informatics"/>
        </authorList>
    </citation>
    <scope>NUCLEOTIDE SEQUENCE [LARGE SCALE GENOMIC DNA]</scope>
    <source>
        <strain evidence="1 2">NCTC10168</strain>
    </source>
</reference>
<dbReference type="Proteomes" id="UP000290243">
    <property type="component" value="Chromosome"/>
</dbReference>
<accession>A0A449B509</accession>
<evidence type="ECO:0000313" key="1">
    <source>
        <dbReference type="EMBL" id="VEU75656.1"/>
    </source>
</evidence>
<name>A0A449B509_9BACT</name>